<evidence type="ECO:0000313" key="2">
    <source>
        <dbReference type="EMBL" id="EJW05365.1"/>
    </source>
</evidence>
<dbReference type="EMBL" id="AFBI03000007">
    <property type="protein sequence ID" value="EJW05365.1"/>
    <property type="molecule type" value="Genomic_DNA"/>
</dbReference>
<dbReference type="HOGENOM" id="CLU_1695433_0_0_1"/>
<dbReference type="InParanoid" id="J9DS11"/>
<accession>J9DS11</accession>
<evidence type="ECO:0000313" key="3">
    <source>
        <dbReference type="Proteomes" id="UP000003163"/>
    </source>
</evidence>
<name>J9DS11_EDHAE</name>
<dbReference type="OMA" id="EYENEEC"/>
<reference evidence="2 3" key="1">
    <citation type="submission" date="2011-08" db="EMBL/GenBank/DDBJ databases">
        <authorList>
            <person name="Liu Z.J."/>
            <person name="Shi F.L."/>
            <person name="Lu J.Q."/>
            <person name="Li M."/>
            <person name="Wang Z.L."/>
        </authorList>
    </citation>
    <scope>NUCLEOTIDE SEQUENCE [LARGE SCALE GENOMIC DNA]</scope>
    <source>
        <strain evidence="2 3">USNM 41457</strain>
    </source>
</reference>
<dbReference type="AlphaFoldDB" id="J9DS11"/>
<keyword evidence="3" id="KW-1185">Reference proteome</keyword>
<protein>
    <submittedName>
        <fullName evidence="2">Uncharacterized protein</fullName>
    </submittedName>
</protein>
<organism evidence="2 3">
    <name type="scientific">Edhazardia aedis (strain USNM 41457)</name>
    <name type="common">Microsporidian parasite</name>
    <dbReference type="NCBI Taxonomy" id="1003232"/>
    <lineage>
        <taxon>Eukaryota</taxon>
        <taxon>Fungi</taxon>
        <taxon>Fungi incertae sedis</taxon>
        <taxon>Microsporidia</taxon>
        <taxon>Edhazardia</taxon>
    </lineage>
</organism>
<proteinExistence type="predicted"/>
<dbReference type="OrthoDB" id="2194473at2759"/>
<sequence>MQNFENPENGPRVKKLYQAYTKLVNTVLSKCLDPKIAQEIDHNFKQILEKHFIKEKNMIEKLNKLDNDIKQNRVNLRDIRCEKYIKEIFESYLYAVKHHQQKLISDALDSAAEEKSRIKREIEAKTADLDSLRIELLRKENEVSLFLQNLEDSLM</sequence>
<dbReference type="VEuPathDB" id="MicrosporidiaDB:EDEG_00591"/>
<keyword evidence="1" id="KW-0175">Coiled coil</keyword>
<comment type="caution">
    <text evidence="2">The sequence shown here is derived from an EMBL/GenBank/DDBJ whole genome shotgun (WGS) entry which is preliminary data.</text>
</comment>
<feature type="coiled-coil region" evidence="1">
    <location>
        <begin position="108"/>
        <end position="142"/>
    </location>
</feature>
<gene>
    <name evidence="2" type="ORF">EDEG_00591</name>
</gene>
<dbReference type="Proteomes" id="UP000003163">
    <property type="component" value="Unassembled WGS sequence"/>
</dbReference>
<reference evidence="3" key="2">
    <citation type="submission" date="2015-07" db="EMBL/GenBank/DDBJ databases">
        <title>Contrasting host-pathogen interactions and genome evolution in two generalist and specialist microsporidian pathogens of mosquitoes.</title>
        <authorList>
            <consortium name="The Broad Institute Genomics Platform"/>
            <consortium name="The Broad Institute Genome Sequencing Center for Infectious Disease"/>
            <person name="Cuomo C.A."/>
            <person name="Sanscrainte N.D."/>
            <person name="Goldberg J.M."/>
            <person name="Heiman D."/>
            <person name="Young S."/>
            <person name="Zeng Q."/>
            <person name="Becnel J.J."/>
            <person name="Birren B.W."/>
        </authorList>
    </citation>
    <scope>NUCLEOTIDE SEQUENCE [LARGE SCALE GENOMIC DNA]</scope>
    <source>
        <strain evidence="3">USNM 41457</strain>
    </source>
</reference>
<evidence type="ECO:0000256" key="1">
    <source>
        <dbReference type="SAM" id="Coils"/>
    </source>
</evidence>